<evidence type="ECO:0000313" key="1">
    <source>
        <dbReference type="EMBL" id="EHR61247.1"/>
    </source>
</evidence>
<dbReference type="RefSeq" id="WP_005456348.1">
    <property type="nucleotide sequence ID" value="NZ_CM001440.1"/>
</dbReference>
<name>H5XR09_9PSEU</name>
<dbReference type="OrthoDB" id="9771966at2"/>
<dbReference type="GO" id="GO:0016787">
    <property type="term" value="F:hydrolase activity"/>
    <property type="evidence" value="ECO:0007669"/>
    <property type="project" value="UniProtKB-ARBA"/>
</dbReference>
<dbReference type="HOGENOM" id="CLU_631258_0_0_11"/>
<organism evidence="1 2">
    <name type="scientific">Saccharomonospora cyanea NA-134</name>
    <dbReference type="NCBI Taxonomy" id="882082"/>
    <lineage>
        <taxon>Bacteria</taxon>
        <taxon>Bacillati</taxon>
        <taxon>Actinomycetota</taxon>
        <taxon>Actinomycetes</taxon>
        <taxon>Pseudonocardiales</taxon>
        <taxon>Pseudonocardiaceae</taxon>
        <taxon>Saccharomonospora</taxon>
    </lineage>
</organism>
<dbReference type="STRING" id="882082.SaccyDRAFT_2371"/>
<dbReference type="SUPFAM" id="SSF53649">
    <property type="entry name" value="Alkaline phosphatase-like"/>
    <property type="match status" value="1"/>
</dbReference>
<dbReference type="Proteomes" id="UP000002791">
    <property type="component" value="Chromosome"/>
</dbReference>
<dbReference type="Gene3D" id="3.40.720.10">
    <property type="entry name" value="Alkaline Phosphatase, subunit A"/>
    <property type="match status" value="1"/>
</dbReference>
<proteinExistence type="predicted"/>
<dbReference type="EMBL" id="CM001440">
    <property type="protein sequence ID" value="EHR61247.1"/>
    <property type="molecule type" value="Genomic_DNA"/>
</dbReference>
<accession>H5XR09</accession>
<sequence length="438" mass="46598">MSDTTGVTRRHFLRVATGTSAAVVLSSAAALPALGAERAPRPRVYVLVVDGLRPDEITPATTPTLYRLREGGTAFPVARSLPVMETLPNHVMMITGMRPDRTGVPANSIHDPELGEVRTLDRADDLRAPTVLERLAEHGLTTASVLSKEYLYGIVGERATVRWEPFPVIPISDHAPDLATLTALTATVAETDPDFAFVNLGDVDRVGHVDLTGTTLRAARTAALMSTDNLVEGFTAFLRRTGRWESSVLVVLADHSMDWSMPHRVVSLSPGMEDDPMLAGRVAIAQNGGANLLTFTGPDAERADAVTRMRRVAQGTDGVLSVHTPEELRLGPRAGDLVVYCRAGWRFTDPDLWSNPIPGNHGHPATEPIPFFVTGGHPAVRAGHVSSVAATTADVAPTVGALFGLSEPDGGYDGTARLEAFTALPARVGANRPTVSTV</sequence>
<dbReference type="eggNOG" id="COG1524">
    <property type="taxonomic scope" value="Bacteria"/>
</dbReference>
<evidence type="ECO:0000313" key="2">
    <source>
        <dbReference type="Proteomes" id="UP000002791"/>
    </source>
</evidence>
<protein>
    <submittedName>
        <fullName evidence="1">Putative AP superfamily protein</fullName>
    </submittedName>
</protein>
<gene>
    <name evidence="1" type="ORF">SaccyDRAFT_2371</name>
</gene>
<dbReference type="PROSITE" id="PS51318">
    <property type="entry name" value="TAT"/>
    <property type="match status" value="1"/>
</dbReference>
<dbReference type="AlphaFoldDB" id="H5XR09"/>
<dbReference type="InterPro" id="IPR006311">
    <property type="entry name" value="TAT_signal"/>
</dbReference>
<reference evidence="1 2" key="1">
    <citation type="submission" date="2011-11" db="EMBL/GenBank/DDBJ databases">
        <title>The Noncontiguous Finished sequence of Saccharomonospora cyanea NA-134.</title>
        <authorList>
            <consortium name="US DOE Joint Genome Institute"/>
            <person name="Lucas S."/>
            <person name="Han J."/>
            <person name="Lapidus A."/>
            <person name="Cheng J.-F."/>
            <person name="Goodwin L."/>
            <person name="Pitluck S."/>
            <person name="Peters L."/>
            <person name="Ovchinnikova G."/>
            <person name="Lu M."/>
            <person name="Detter J.C."/>
            <person name="Han C."/>
            <person name="Tapia R."/>
            <person name="Land M."/>
            <person name="Hauser L."/>
            <person name="Kyrpides N."/>
            <person name="Ivanova N."/>
            <person name="Pagani I."/>
            <person name="Brambilla E.-M."/>
            <person name="Klenk H.-P."/>
            <person name="Woyke T."/>
        </authorList>
    </citation>
    <scope>NUCLEOTIDE SEQUENCE [LARGE SCALE GENOMIC DNA]</scope>
    <source>
        <strain evidence="1 2">NA-134</strain>
    </source>
</reference>
<dbReference type="InterPro" id="IPR002591">
    <property type="entry name" value="Phosphodiest/P_Trfase"/>
</dbReference>
<dbReference type="InterPro" id="IPR017850">
    <property type="entry name" value="Alkaline_phosphatase_core_sf"/>
</dbReference>
<dbReference type="Pfam" id="PF01663">
    <property type="entry name" value="Phosphodiest"/>
    <property type="match status" value="1"/>
</dbReference>
<dbReference type="PANTHER" id="PTHR10151:SF120">
    <property type="entry name" value="BIS(5'-ADENOSYL)-TRIPHOSPHATASE"/>
    <property type="match status" value="1"/>
</dbReference>
<dbReference type="PANTHER" id="PTHR10151">
    <property type="entry name" value="ECTONUCLEOTIDE PYROPHOSPHATASE/PHOSPHODIESTERASE"/>
    <property type="match status" value="1"/>
</dbReference>
<keyword evidence="2" id="KW-1185">Reference proteome</keyword>